<dbReference type="CDD" id="cd06558">
    <property type="entry name" value="crotonase-like"/>
    <property type="match status" value="1"/>
</dbReference>
<dbReference type="InterPro" id="IPR029045">
    <property type="entry name" value="ClpP/crotonase-like_dom_sf"/>
</dbReference>
<dbReference type="EMBL" id="MWML01000115">
    <property type="protein sequence ID" value="TCG06307.1"/>
    <property type="molecule type" value="Genomic_DNA"/>
</dbReference>
<evidence type="ECO:0000256" key="1">
    <source>
        <dbReference type="ARBA" id="ARBA00005254"/>
    </source>
</evidence>
<dbReference type="InterPro" id="IPR001753">
    <property type="entry name" value="Enoyl-CoA_hydra/iso"/>
</dbReference>
<dbReference type="PANTHER" id="PTHR43459:SF1">
    <property type="entry name" value="EG:BACN32G11.4 PROTEIN"/>
    <property type="match status" value="1"/>
</dbReference>
<keyword evidence="4" id="KW-1185">Reference proteome</keyword>
<name>A0A4R0XGI9_9BURK</name>
<protein>
    <submittedName>
        <fullName evidence="3">Enoyl-CoA hydratase</fullName>
    </submittedName>
</protein>
<comment type="similarity">
    <text evidence="1 2">Belongs to the enoyl-CoA hydratase/isomerase family.</text>
</comment>
<dbReference type="Gene3D" id="3.90.226.10">
    <property type="entry name" value="2-enoyl-CoA Hydratase, Chain A, domain 1"/>
    <property type="match status" value="1"/>
</dbReference>
<dbReference type="GO" id="GO:0003824">
    <property type="term" value="F:catalytic activity"/>
    <property type="evidence" value="ECO:0007669"/>
    <property type="project" value="InterPro"/>
</dbReference>
<dbReference type="PANTHER" id="PTHR43459">
    <property type="entry name" value="ENOYL-COA HYDRATASE"/>
    <property type="match status" value="1"/>
</dbReference>
<accession>A0A4R0XGI9</accession>
<dbReference type="InterPro" id="IPR018376">
    <property type="entry name" value="Enoyl-CoA_hyd/isom_CS"/>
</dbReference>
<dbReference type="InterPro" id="IPR014748">
    <property type="entry name" value="Enoyl-CoA_hydra_C"/>
</dbReference>
<evidence type="ECO:0000313" key="3">
    <source>
        <dbReference type="EMBL" id="TCG06307.1"/>
    </source>
</evidence>
<evidence type="ECO:0000313" key="4">
    <source>
        <dbReference type="Proteomes" id="UP000294200"/>
    </source>
</evidence>
<comment type="caution">
    <text evidence="3">The sequence shown here is derived from an EMBL/GenBank/DDBJ whole genome shotgun (WGS) entry which is preliminary data.</text>
</comment>
<gene>
    <name evidence="3" type="ORF">BZM27_27250</name>
</gene>
<dbReference type="AlphaFoldDB" id="A0A4R0XGI9"/>
<dbReference type="PROSITE" id="PS00166">
    <property type="entry name" value="ENOYL_COA_HYDRATASE"/>
    <property type="match status" value="1"/>
</dbReference>
<dbReference type="SUPFAM" id="SSF52096">
    <property type="entry name" value="ClpP/crotonase"/>
    <property type="match status" value="1"/>
</dbReference>
<organism evidence="3 4">
    <name type="scientific">Paraburkholderia steynii</name>
    <dbReference type="NCBI Taxonomy" id="1245441"/>
    <lineage>
        <taxon>Bacteria</taxon>
        <taxon>Pseudomonadati</taxon>
        <taxon>Pseudomonadota</taxon>
        <taxon>Betaproteobacteria</taxon>
        <taxon>Burkholderiales</taxon>
        <taxon>Burkholderiaceae</taxon>
        <taxon>Paraburkholderia</taxon>
    </lineage>
</organism>
<reference evidence="3 4" key="1">
    <citation type="submission" date="2017-02" db="EMBL/GenBank/DDBJ databases">
        <title>Paraburkholderia sophoroidis sp. nov. and Paraburkholderia steynii sp. nov. rhizobial symbionts of the fynbos legume Hypocalyptus sophoroides.</title>
        <authorList>
            <person name="Steenkamp E.T."/>
            <person name="Beukes C.W."/>
            <person name="Van Zyl E."/>
            <person name="Avontuur J."/>
            <person name="Chan W.Y."/>
            <person name="Hassen A."/>
            <person name="Palmer M."/>
            <person name="Mthombeni L."/>
            <person name="Phalane F."/>
            <person name="Sereme K."/>
            <person name="Venter S.N."/>
        </authorList>
    </citation>
    <scope>NUCLEOTIDE SEQUENCE [LARGE SCALE GENOMIC DNA]</scope>
    <source>
        <strain evidence="3 4">HC1.1ba</strain>
    </source>
</reference>
<dbReference type="Gene3D" id="1.10.12.10">
    <property type="entry name" value="Lyase 2-enoyl-coa Hydratase, Chain A, domain 2"/>
    <property type="match status" value="1"/>
</dbReference>
<dbReference type="Pfam" id="PF00378">
    <property type="entry name" value="ECH_1"/>
    <property type="match status" value="1"/>
</dbReference>
<dbReference type="Proteomes" id="UP000294200">
    <property type="component" value="Unassembled WGS sequence"/>
</dbReference>
<proteinExistence type="inferred from homology"/>
<sequence>MSEKNAAVFALRTGAIVEIVLNRPQVLNAANVQLATDFLSVCQRIAGDPGVRCVVLRGEGKAFMAGGDLAEFTADLDHAAEVADALIKPLNEAVTIFSQMSAPVIGSVHGAVAGAGVSLALACDLVIAADNTKFNMAYSKIGANPDVSGSWSLPRAVGLHKAMEITLLSETFDAQAAQRLGLVCRVVANGELAQETMSLADRLANGPTRSFGVVKTLIRNSFDRSLSSQLEAERLGFRECAATNDFKEGVVAFQHRRTPLFTGS</sequence>
<evidence type="ECO:0000256" key="2">
    <source>
        <dbReference type="RuleBase" id="RU003707"/>
    </source>
</evidence>